<keyword evidence="2" id="KW-0732">Signal</keyword>
<evidence type="ECO:0000256" key="1">
    <source>
        <dbReference type="SAM" id="Phobius"/>
    </source>
</evidence>
<dbReference type="EMBL" id="BMAW01098819">
    <property type="protein sequence ID" value="GFS86801.1"/>
    <property type="molecule type" value="Genomic_DNA"/>
</dbReference>
<sequence length="985" mass="111850">MRSWIVLPILCAVLHLAHAQCDLTGKKVDVEFPNIEEEGYESYQMSVEYTAPDATQTDYYTEYYDILERRGRVDGHQAGETLKYIYRTKTWEGWEITDDACKLKNITDTQEILRDVPNDWLYMPSGKPERRTFGPSSMFKVAFDIWNSSNRAKEMAYMGKAEAPVRGLNADYWRRCDSATSYVDYFFAADEDENPTGMKIKKIPLRVFFGGTRKDRQKEFVKQQYDIMSFQPFISIDIQPFQLPIGKGCKRGDLASDEAPDIPDFANKNLMLNAEVIYRKIDRNGEDVQFWSYYSTLAMALDISSQHLAYRYTPWDTSSSTTDEPDAKATEYVIFDMKHGYAYKYNLEDGKCQIVREKDFSPMYKLPEDGGSISLTDPSILFPNSELTYITEGVNRGLKVNVFEEIVEGYVLNKKDKKVQVPKAIITHTYLQNDEIERNAGSVKNALTQIQLRLIGRIDKVTEILTFNFFGFSTELRNKRSLFNIKRCFKNDDDYVWATIGFNADHSVLDKIKNDIPSIQENILNSITLQSELNAVRIPIIQVDIKDGLFVTLMILGKPPVLLDYLEPVDGKAVTASKEVEGVSDVQSCAVECLESEGNCWGFSICGAVCTFGAETSAKVENKAGCKLYMRYDNTTFIPSKELMIENLRREVETNQVKLMLRDPDSNMIQLDATSIEVTDPGEDDRLFNRMGNALNPRMRVLKAGYKLKNTAGSAVKNMGKLRYDECQRVCIDYRNCETVSYCLTNSECILSTSYGDDIKNESIEENNMCNLLTRKYADHFNRSPGNVLTVTAKEVLELDTVEKCAKACLKKEEYKCLSFDHCPTDKKASCKLHTVHYPNAKNREEVQTKSTNCGHYFRKFSTEFRKNPEKRSVGSKIPPLSNLTLEECSKSCIEYGKGTCFGFDFCQGSTILATSCILLDSDPTNLKTTFSPICTNYLRTEPEAAPRPYTNSYAGGIGFLCFLIGAIVGVVIVFGIAYLKVNRR</sequence>
<dbReference type="SUPFAM" id="SSF57414">
    <property type="entry name" value="Hairpin loop containing domain-like"/>
    <property type="match status" value="1"/>
</dbReference>
<name>A0A8X6TAA8_NEPPI</name>
<keyword evidence="1" id="KW-0812">Transmembrane</keyword>
<keyword evidence="1" id="KW-1133">Transmembrane helix</keyword>
<protein>
    <recommendedName>
        <fullName evidence="3">Apple domain-containing protein</fullName>
    </recommendedName>
</protein>
<comment type="caution">
    <text evidence="4">The sequence shown here is derived from an EMBL/GenBank/DDBJ whole genome shotgun (WGS) entry which is preliminary data.</text>
</comment>
<dbReference type="OrthoDB" id="6423530at2759"/>
<dbReference type="PANTHER" id="PTHR36902">
    <property type="entry name" value="ENRICHED IN SURFACE-LABELED PROTEOME PROTEIN 9"/>
    <property type="match status" value="1"/>
</dbReference>
<dbReference type="Pfam" id="PF25898">
    <property type="entry name" value="LolA_2nd_metazoa"/>
    <property type="match status" value="1"/>
</dbReference>
<dbReference type="PANTHER" id="PTHR36902:SF1">
    <property type="entry name" value="ENRICHED IN SURFACE-LABELED PROTEOME PROTEIN 9"/>
    <property type="match status" value="1"/>
</dbReference>
<feature type="signal peptide" evidence="2">
    <location>
        <begin position="1"/>
        <end position="19"/>
    </location>
</feature>
<dbReference type="Gene3D" id="3.50.4.10">
    <property type="entry name" value="Hepatocyte Growth Factor"/>
    <property type="match status" value="1"/>
</dbReference>
<feature type="chain" id="PRO_5036470244" description="Apple domain-containing protein" evidence="2">
    <location>
        <begin position="20"/>
        <end position="985"/>
    </location>
</feature>
<evidence type="ECO:0000256" key="2">
    <source>
        <dbReference type="SAM" id="SignalP"/>
    </source>
</evidence>
<dbReference type="InterPro" id="IPR058831">
    <property type="entry name" value="LolA-like_dom_2nd"/>
</dbReference>
<keyword evidence="5" id="KW-1185">Reference proteome</keyword>
<evidence type="ECO:0000313" key="4">
    <source>
        <dbReference type="EMBL" id="GFS86801.1"/>
    </source>
</evidence>
<proteinExistence type="predicted"/>
<dbReference type="Proteomes" id="UP000887013">
    <property type="component" value="Unassembled WGS sequence"/>
</dbReference>
<organism evidence="4 5">
    <name type="scientific">Nephila pilipes</name>
    <name type="common">Giant wood spider</name>
    <name type="synonym">Nephila maculata</name>
    <dbReference type="NCBI Taxonomy" id="299642"/>
    <lineage>
        <taxon>Eukaryota</taxon>
        <taxon>Metazoa</taxon>
        <taxon>Ecdysozoa</taxon>
        <taxon>Arthropoda</taxon>
        <taxon>Chelicerata</taxon>
        <taxon>Arachnida</taxon>
        <taxon>Araneae</taxon>
        <taxon>Araneomorphae</taxon>
        <taxon>Entelegynae</taxon>
        <taxon>Araneoidea</taxon>
        <taxon>Nephilidae</taxon>
        <taxon>Nephila</taxon>
    </lineage>
</organism>
<dbReference type="PROSITE" id="PS50948">
    <property type="entry name" value="PAN"/>
    <property type="match status" value="1"/>
</dbReference>
<dbReference type="AlphaFoldDB" id="A0A8X6TAA8"/>
<keyword evidence="1" id="KW-0472">Membrane</keyword>
<feature type="transmembrane region" description="Helical" evidence="1">
    <location>
        <begin position="954"/>
        <end position="980"/>
    </location>
</feature>
<reference evidence="4" key="1">
    <citation type="submission" date="2020-08" db="EMBL/GenBank/DDBJ databases">
        <title>Multicomponent nature underlies the extraordinary mechanical properties of spider dragline silk.</title>
        <authorList>
            <person name="Kono N."/>
            <person name="Nakamura H."/>
            <person name="Mori M."/>
            <person name="Yoshida Y."/>
            <person name="Ohtoshi R."/>
            <person name="Malay A.D."/>
            <person name="Moran D.A.P."/>
            <person name="Tomita M."/>
            <person name="Numata K."/>
            <person name="Arakawa K."/>
        </authorList>
    </citation>
    <scope>NUCLEOTIDE SEQUENCE</scope>
</reference>
<evidence type="ECO:0000313" key="5">
    <source>
        <dbReference type="Proteomes" id="UP000887013"/>
    </source>
</evidence>
<dbReference type="InterPro" id="IPR003609">
    <property type="entry name" value="Pan_app"/>
</dbReference>
<gene>
    <name evidence="4" type="primary">X975_09800</name>
    <name evidence="4" type="ORF">NPIL_140781</name>
</gene>
<accession>A0A8X6TAA8</accession>
<feature type="domain" description="Apple" evidence="3">
    <location>
        <begin position="770"/>
        <end position="854"/>
    </location>
</feature>
<evidence type="ECO:0000259" key="3">
    <source>
        <dbReference type="PROSITE" id="PS50948"/>
    </source>
</evidence>